<dbReference type="InterPro" id="IPR036396">
    <property type="entry name" value="Cyt_P450_sf"/>
</dbReference>
<sequence>MKTPDTFSLWRNGEENESNSSASSSLMAVLATVLVVSIVFYFFRRTKNGAYLLPPGPRGLPLLGSLPFLGSDLHVYFAELARTYGPVMSLRLGAKLCVVLSSPEAVKEALRDQDVVFANRDVPMVGFVYSYGGKNLALAPYGPHWRMLRKVSARELFNPATIDSLSVPRQDEIRRMVEEIRGKAGQSVNLRELLSAVTMKLIAVMLWGGSLPQKGEEGDAVWREIGNAVDKIVSMSAVPNISDFYPALAWLDLQGLVRRMRRLCSVLDHILNSIIEERLMMMESCREGDPAAAVDKKNRDFLQVLLDLVQNPDPQGPMTMEHTKALLLDLVAGGMDTTSTTVEWAMAELLNDPERMKTAQHEIAAVVGKGSAVEEVHLPRLRYLDAVVRETLRLHPVVPLLVPRCPSSTCTVGGFRIPEGTNVLVNVWEIHRDPRIWEDASKFKPERFLSEAGRVDYSGKTFRYLPFGTGRRICPGILLGERMVMFILASLLHSADWALPEGGAAALDLNEKFGIVMRKEKALIAIPSTR</sequence>
<gene>
    <name evidence="11" type="ORF">SI8410_10014309</name>
</gene>
<dbReference type="InterPro" id="IPR017972">
    <property type="entry name" value="Cyt_P450_CS"/>
</dbReference>
<dbReference type="GO" id="GO:0016705">
    <property type="term" value="F:oxidoreductase activity, acting on paired donors, with incorporation or reduction of molecular oxygen"/>
    <property type="evidence" value="ECO:0007669"/>
    <property type="project" value="InterPro"/>
</dbReference>
<name>A0A7I8L0X3_SPIIN</name>
<organism evidence="11 12">
    <name type="scientific">Spirodela intermedia</name>
    <name type="common">Intermediate duckweed</name>
    <dbReference type="NCBI Taxonomy" id="51605"/>
    <lineage>
        <taxon>Eukaryota</taxon>
        <taxon>Viridiplantae</taxon>
        <taxon>Streptophyta</taxon>
        <taxon>Embryophyta</taxon>
        <taxon>Tracheophyta</taxon>
        <taxon>Spermatophyta</taxon>
        <taxon>Magnoliopsida</taxon>
        <taxon>Liliopsida</taxon>
        <taxon>Araceae</taxon>
        <taxon>Lemnoideae</taxon>
        <taxon>Spirodela</taxon>
    </lineage>
</organism>
<dbReference type="EMBL" id="LR746273">
    <property type="protein sequence ID" value="CAA7403631.1"/>
    <property type="molecule type" value="Genomic_DNA"/>
</dbReference>
<keyword evidence="4 8" id="KW-0479">Metal-binding</keyword>
<dbReference type="GO" id="GO:0020037">
    <property type="term" value="F:heme binding"/>
    <property type="evidence" value="ECO:0007669"/>
    <property type="project" value="InterPro"/>
</dbReference>
<evidence type="ECO:0000313" key="11">
    <source>
        <dbReference type="EMBL" id="CAA7403631.1"/>
    </source>
</evidence>
<dbReference type="PANTHER" id="PTHR47951">
    <property type="entry name" value="OS08G0547900 PROTEIN"/>
    <property type="match status" value="1"/>
</dbReference>
<evidence type="ECO:0000256" key="10">
    <source>
        <dbReference type="SAM" id="Phobius"/>
    </source>
</evidence>
<dbReference type="FunFam" id="1.10.630.10:FF:000126">
    <property type="entry name" value="Predicted protein"/>
    <property type="match status" value="1"/>
</dbReference>
<dbReference type="Pfam" id="PF00067">
    <property type="entry name" value="p450"/>
    <property type="match status" value="1"/>
</dbReference>
<proteinExistence type="inferred from homology"/>
<evidence type="ECO:0000256" key="8">
    <source>
        <dbReference type="PIRSR" id="PIRSR602401-1"/>
    </source>
</evidence>
<dbReference type="InterPro" id="IPR001128">
    <property type="entry name" value="Cyt_P450"/>
</dbReference>
<evidence type="ECO:0000313" key="12">
    <source>
        <dbReference type="Proteomes" id="UP000663760"/>
    </source>
</evidence>
<keyword evidence="10" id="KW-1133">Transmembrane helix</keyword>
<dbReference type="Proteomes" id="UP000663760">
    <property type="component" value="Chromosome 10"/>
</dbReference>
<keyword evidence="5 9" id="KW-0560">Oxidoreductase</keyword>
<accession>A0A7I8L0X3</accession>
<evidence type="ECO:0000256" key="9">
    <source>
        <dbReference type="RuleBase" id="RU000461"/>
    </source>
</evidence>
<dbReference type="GO" id="GO:0004497">
    <property type="term" value="F:monooxygenase activity"/>
    <property type="evidence" value="ECO:0007669"/>
    <property type="project" value="UniProtKB-KW"/>
</dbReference>
<keyword evidence="10" id="KW-0812">Transmembrane</keyword>
<dbReference type="Gene3D" id="1.10.630.10">
    <property type="entry name" value="Cytochrome P450"/>
    <property type="match status" value="1"/>
</dbReference>
<evidence type="ECO:0000256" key="4">
    <source>
        <dbReference type="ARBA" id="ARBA00022723"/>
    </source>
</evidence>
<dbReference type="SUPFAM" id="SSF48264">
    <property type="entry name" value="Cytochrome P450"/>
    <property type="match status" value="1"/>
</dbReference>
<keyword evidence="12" id="KW-1185">Reference proteome</keyword>
<feature type="binding site" description="axial binding residue" evidence="8">
    <location>
        <position position="474"/>
    </location>
    <ligand>
        <name>heme</name>
        <dbReference type="ChEBI" id="CHEBI:30413"/>
    </ligand>
    <ligandPart>
        <name>Fe</name>
        <dbReference type="ChEBI" id="CHEBI:18248"/>
    </ligandPart>
</feature>
<dbReference type="OrthoDB" id="6764281at2759"/>
<dbReference type="GO" id="GO:0005506">
    <property type="term" value="F:iron ion binding"/>
    <property type="evidence" value="ECO:0007669"/>
    <property type="project" value="InterPro"/>
</dbReference>
<keyword evidence="7 9" id="KW-0503">Monooxygenase</keyword>
<evidence type="ECO:0000256" key="6">
    <source>
        <dbReference type="ARBA" id="ARBA00023004"/>
    </source>
</evidence>
<dbReference type="AlphaFoldDB" id="A0A7I8L0X3"/>
<dbReference type="PRINTS" id="PR00385">
    <property type="entry name" value="P450"/>
</dbReference>
<evidence type="ECO:0000256" key="7">
    <source>
        <dbReference type="ARBA" id="ARBA00023033"/>
    </source>
</evidence>
<evidence type="ECO:0000256" key="1">
    <source>
        <dbReference type="ARBA" id="ARBA00001971"/>
    </source>
</evidence>
<feature type="transmembrane region" description="Helical" evidence="10">
    <location>
        <begin position="20"/>
        <end position="43"/>
    </location>
</feature>
<keyword evidence="10" id="KW-0472">Membrane</keyword>
<evidence type="ECO:0000256" key="3">
    <source>
        <dbReference type="ARBA" id="ARBA00022617"/>
    </source>
</evidence>
<reference evidence="11" key="1">
    <citation type="submission" date="2020-02" db="EMBL/GenBank/DDBJ databases">
        <authorList>
            <person name="Scholz U."/>
            <person name="Mascher M."/>
            <person name="Fiebig A."/>
        </authorList>
    </citation>
    <scope>NUCLEOTIDE SEQUENCE</scope>
</reference>
<dbReference type="PROSITE" id="PS00086">
    <property type="entry name" value="CYTOCHROME_P450"/>
    <property type="match status" value="1"/>
</dbReference>
<evidence type="ECO:0000256" key="5">
    <source>
        <dbReference type="ARBA" id="ARBA00023002"/>
    </source>
</evidence>
<keyword evidence="3 8" id="KW-0349">Heme</keyword>
<protein>
    <submittedName>
        <fullName evidence="11">Uncharacterized protein</fullName>
    </submittedName>
</protein>
<evidence type="ECO:0000256" key="2">
    <source>
        <dbReference type="ARBA" id="ARBA00010617"/>
    </source>
</evidence>
<comment type="cofactor">
    <cofactor evidence="1 8">
        <name>heme</name>
        <dbReference type="ChEBI" id="CHEBI:30413"/>
    </cofactor>
</comment>
<dbReference type="PRINTS" id="PR00463">
    <property type="entry name" value="EP450I"/>
</dbReference>
<dbReference type="PANTHER" id="PTHR47951:SF3">
    <property type="entry name" value="CYTOCHROME P450, FAMILY 706, SUBFAMILY A, POLYPEPTIDE 4"/>
    <property type="match status" value="1"/>
</dbReference>
<dbReference type="InterPro" id="IPR002401">
    <property type="entry name" value="Cyt_P450_E_grp-I"/>
</dbReference>
<keyword evidence="6 8" id="KW-0408">Iron</keyword>
<comment type="similarity">
    <text evidence="2 9">Belongs to the cytochrome P450 family.</text>
</comment>